<protein>
    <recommendedName>
        <fullName evidence="3">Nudix hydrolase domain-containing protein</fullName>
    </recommendedName>
</protein>
<feature type="domain" description="Nudix hydrolase" evidence="3">
    <location>
        <begin position="43"/>
        <end position="182"/>
    </location>
</feature>
<accession>A0A2I2KRU1</accession>
<evidence type="ECO:0000313" key="5">
    <source>
        <dbReference type="Proteomes" id="UP000234331"/>
    </source>
</evidence>
<name>A0A2I2KRU1_9ACTN</name>
<dbReference type="OrthoDB" id="129709at2"/>
<evidence type="ECO:0000259" key="3">
    <source>
        <dbReference type="PROSITE" id="PS51462"/>
    </source>
</evidence>
<proteinExistence type="inferred from homology"/>
<evidence type="ECO:0000313" key="4">
    <source>
        <dbReference type="EMBL" id="SNQ48356.1"/>
    </source>
</evidence>
<dbReference type="CDD" id="cd03674">
    <property type="entry name" value="NUDIX_Hydrolase"/>
    <property type="match status" value="1"/>
</dbReference>
<dbReference type="Gene3D" id="3.90.79.10">
    <property type="entry name" value="Nucleoside Triphosphate Pyrophosphohydrolase"/>
    <property type="match status" value="1"/>
</dbReference>
<dbReference type="EMBL" id="FZMO01000158">
    <property type="protein sequence ID" value="SNQ48356.1"/>
    <property type="molecule type" value="Genomic_DNA"/>
</dbReference>
<dbReference type="PANTHER" id="PTHR43736">
    <property type="entry name" value="ADP-RIBOSE PYROPHOSPHATASE"/>
    <property type="match status" value="1"/>
</dbReference>
<dbReference type="InterPro" id="IPR000086">
    <property type="entry name" value="NUDIX_hydrolase_dom"/>
</dbReference>
<dbReference type="RefSeq" id="WP_101832047.1">
    <property type="nucleotide sequence ID" value="NZ_FZMO01000158.1"/>
</dbReference>
<organism evidence="4 5">
    <name type="scientific">Frankia canadensis</name>
    <dbReference type="NCBI Taxonomy" id="1836972"/>
    <lineage>
        <taxon>Bacteria</taxon>
        <taxon>Bacillati</taxon>
        <taxon>Actinomycetota</taxon>
        <taxon>Actinomycetes</taxon>
        <taxon>Frankiales</taxon>
        <taxon>Frankiaceae</taxon>
        <taxon>Frankia</taxon>
    </lineage>
</organism>
<dbReference type="PANTHER" id="PTHR43736:SF1">
    <property type="entry name" value="DIHYDRONEOPTERIN TRIPHOSPHATE DIPHOSPHATASE"/>
    <property type="match status" value="1"/>
</dbReference>
<dbReference type="SUPFAM" id="SSF55811">
    <property type="entry name" value="Nudix"/>
    <property type="match status" value="1"/>
</dbReference>
<evidence type="ECO:0000256" key="1">
    <source>
        <dbReference type="ARBA" id="ARBA00005582"/>
    </source>
</evidence>
<dbReference type="Proteomes" id="UP000234331">
    <property type="component" value="Unassembled WGS sequence"/>
</dbReference>
<reference evidence="4 5" key="1">
    <citation type="submission" date="2017-06" db="EMBL/GenBank/DDBJ databases">
        <authorList>
            <person name="Kim H.J."/>
            <person name="Triplett B.A."/>
        </authorList>
    </citation>
    <scope>NUCLEOTIDE SEQUENCE [LARGE SCALE GENOMIC DNA]</scope>
    <source>
        <strain evidence="4">FRACA_ARgP5</strain>
    </source>
</reference>
<comment type="similarity">
    <text evidence="1">Belongs to the Nudix hydrolase family.</text>
</comment>
<dbReference type="Pfam" id="PF00293">
    <property type="entry name" value="NUDIX"/>
    <property type="match status" value="1"/>
</dbReference>
<gene>
    <name evidence="4" type="ORF">FRACA_2400003</name>
</gene>
<dbReference type="InterPro" id="IPR020476">
    <property type="entry name" value="Nudix_hydrolase"/>
</dbReference>
<keyword evidence="5" id="KW-1185">Reference proteome</keyword>
<evidence type="ECO:0000256" key="2">
    <source>
        <dbReference type="ARBA" id="ARBA00022801"/>
    </source>
</evidence>
<dbReference type="GO" id="GO:0016787">
    <property type="term" value="F:hydrolase activity"/>
    <property type="evidence" value="ECO:0007669"/>
    <property type="project" value="UniProtKB-KW"/>
</dbReference>
<dbReference type="InterPro" id="IPR015797">
    <property type="entry name" value="NUDIX_hydrolase-like_dom_sf"/>
</dbReference>
<dbReference type="PRINTS" id="PR00502">
    <property type="entry name" value="NUDIXFAMILY"/>
</dbReference>
<keyword evidence="2" id="KW-0378">Hydrolase</keyword>
<dbReference type="PROSITE" id="PS51462">
    <property type="entry name" value="NUDIX"/>
    <property type="match status" value="1"/>
</dbReference>
<sequence>MNEHVLAAVRQYLDVHPEERGGLEPLLDLAAGTAPVASRRTVPGHVTCGAIAVGEHRRVLQIRHRSLDRWLLPGGHVEADDRTLQDAAVRELSEETGIPASAVSPMTGYPIDIDAHDIPENPAKGEPAHTHYDFRFLLETKTPGPGGHIDLQLEEVTAHRWVPASELTGRLRDKVTAVLHDA</sequence>
<dbReference type="AlphaFoldDB" id="A0A2I2KRU1"/>